<name>A0A1D1US27_RAMVA</name>
<dbReference type="AlphaFoldDB" id="A0A1D1US27"/>
<comment type="caution">
    <text evidence="3">The sequence shown here is derived from an EMBL/GenBank/DDBJ whole genome shotgun (WGS) entry which is preliminary data.</text>
</comment>
<proteinExistence type="predicted"/>
<organism evidence="3 4">
    <name type="scientific">Ramazzottius varieornatus</name>
    <name type="common">Water bear</name>
    <name type="synonym">Tardigrade</name>
    <dbReference type="NCBI Taxonomy" id="947166"/>
    <lineage>
        <taxon>Eukaryota</taxon>
        <taxon>Metazoa</taxon>
        <taxon>Ecdysozoa</taxon>
        <taxon>Tardigrada</taxon>
        <taxon>Eutardigrada</taxon>
        <taxon>Parachela</taxon>
        <taxon>Hypsibioidea</taxon>
        <taxon>Ramazzottiidae</taxon>
        <taxon>Ramazzottius</taxon>
    </lineage>
</organism>
<dbReference type="Proteomes" id="UP000186922">
    <property type="component" value="Unassembled WGS sequence"/>
</dbReference>
<sequence length="294" mass="33350">MEFEGRTVKKITAEVRRPQVRQPPITPWTFEKEEQLIDLVHQHPALWNRLHHSYYSIDKSMLYLDLATRLGIAAEACFGPNGRWKKLRDVYSQKLKDGTSRTWGHTKSMSFLGDNIRNRHYYYRRNAVKMGDDASSLQTPRERPKPSTTRTQVLIEPEQNDEELEADEDIAEVEDSSEVSLEEAVQAKSHPDTSSLPQVEVSPSNVSRNADVDNCLLLLSTRLRALPESLQDVFWTETTKFLNVLENQSQEQNQPPQLVLTEHSPAAKLSRLLASLPDGVSLDPALLPALLGIS</sequence>
<dbReference type="SMART" id="SM00595">
    <property type="entry name" value="MADF"/>
    <property type="match status" value="1"/>
</dbReference>
<feature type="compositionally biased region" description="Polar residues" evidence="1">
    <location>
        <begin position="192"/>
        <end position="205"/>
    </location>
</feature>
<dbReference type="PANTHER" id="PTHR12243:SF67">
    <property type="entry name" value="COREPRESSOR OF PANGOLIN, ISOFORM A-RELATED"/>
    <property type="match status" value="1"/>
</dbReference>
<evidence type="ECO:0000313" key="3">
    <source>
        <dbReference type="EMBL" id="GAU92484.1"/>
    </source>
</evidence>
<evidence type="ECO:0000256" key="1">
    <source>
        <dbReference type="SAM" id="MobiDB-lite"/>
    </source>
</evidence>
<dbReference type="PANTHER" id="PTHR12243">
    <property type="entry name" value="MADF DOMAIN TRANSCRIPTION FACTOR"/>
    <property type="match status" value="1"/>
</dbReference>
<feature type="domain" description="MADF" evidence="2">
    <location>
        <begin position="35"/>
        <end position="117"/>
    </location>
</feature>
<dbReference type="EMBL" id="BDGG01000002">
    <property type="protein sequence ID" value="GAU92484.1"/>
    <property type="molecule type" value="Genomic_DNA"/>
</dbReference>
<dbReference type="Pfam" id="PF10545">
    <property type="entry name" value="MADF_DNA_bdg"/>
    <property type="match status" value="1"/>
</dbReference>
<dbReference type="OrthoDB" id="6081971at2759"/>
<feature type="compositionally biased region" description="Acidic residues" evidence="1">
    <location>
        <begin position="158"/>
        <end position="181"/>
    </location>
</feature>
<protein>
    <recommendedName>
        <fullName evidence="2">MADF domain-containing protein</fullName>
    </recommendedName>
</protein>
<feature type="region of interest" description="Disordered" evidence="1">
    <location>
        <begin position="132"/>
        <end position="205"/>
    </location>
</feature>
<dbReference type="InterPro" id="IPR039353">
    <property type="entry name" value="TF_Adf1"/>
</dbReference>
<evidence type="ECO:0000313" key="4">
    <source>
        <dbReference type="Proteomes" id="UP000186922"/>
    </source>
</evidence>
<gene>
    <name evidence="3" type="primary">RvY_04559-1</name>
    <name evidence="3" type="synonym">RvY_04559.1</name>
    <name evidence="3" type="ORF">RvY_04559</name>
</gene>
<dbReference type="PROSITE" id="PS51029">
    <property type="entry name" value="MADF"/>
    <property type="match status" value="1"/>
</dbReference>
<keyword evidence="4" id="KW-1185">Reference proteome</keyword>
<evidence type="ECO:0000259" key="2">
    <source>
        <dbReference type="PROSITE" id="PS51029"/>
    </source>
</evidence>
<accession>A0A1D1US27</accession>
<reference evidence="3 4" key="1">
    <citation type="journal article" date="2016" name="Nat. Commun.">
        <title>Extremotolerant tardigrade genome and improved radiotolerance of human cultured cells by tardigrade-unique protein.</title>
        <authorList>
            <person name="Hashimoto T."/>
            <person name="Horikawa D.D."/>
            <person name="Saito Y."/>
            <person name="Kuwahara H."/>
            <person name="Kozuka-Hata H."/>
            <person name="Shin-I T."/>
            <person name="Minakuchi Y."/>
            <person name="Ohishi K."/>
            <person name="Motoyama A."/>
            <person name="Aizu T."/>
            <person name="Enomoto A."/>
            <person name="Kondo K."/>
            <person name="Tanaka S."/>
            <person name="Hara Y."/>
            <person name="Koshikawa S."/>
            <person name="Sagara H."/>
            <person name="Miura T."/>
            <person name="Yokobori S."/>
            <person name="Miyagawa K."/>
            <person name="Suzuki Y."/>
            <person name="Kubo T."/>
            <person name="Oyama M."/>
            <person name="Kohara Y."/>
            <person name="Fujiyama A."/>
            <person name="Arakawa K."/>
            <person name="Katayama T."/>
            <person name="Toyoda A."/>
            <person name="Kunieda T."/>
        </authorList>
    </citation>
    <scope>NUCLEOTIDE SEQUENCE [LARGE SCALE GENOMIC DNA]</scope>
    <source>
        <strain evidence="3 4">YOKOZUNA-1</strain>
    </source>
</reference>
<dbReference type="InterPro" id="IPR006578">
    <property type="entry name" value="MADF-dom"/>
</dbReference>